<evidence type="ECO:0000313" key="3">
    <source>
        <dbReference type="EMBL" id="MFD2598072.1"/>
    </source>
</evidence>
<keyword evidence="3" id="KW-0808">Transferase</keyword>
<dbReference type="InterPro" id="IPR001296">
    <property type="entry name" value="Glyco_trans_1"/>
</dbReference>
<dbReference type="Gene3D" id="3.40.50.2000">
    <property type="entry name" value="Glycogen Phosphorylase B"/>
    <property type="match status" value="2"/>
</dbReference>
<dbReference type="EMBL" id="JBHUMA010000004">
    <property type="protein sequence ID" value="MFD2598072.1"/>
    <property type="molecule type" value="Genomic_DNA"/>
</dbReference>
<dbReference type="SUPFAM" id="SSF53756">
    <property type="entry name" value="UDP-Glycosyltransferase/glycogen phosphorylase"/>
    <property type="match status" value="1"/>
</dbReference>
<dbReference type="PANTHER" id="PTHR12526">
    <property type="entry name" value="GLYCOSYLTRANSFERASE"/>
    <property type="match status" value="1"/>
</dbReference>
<proteinExistence type="predicted"/>
<dbReference type="InterPro" id="IPR028098">
    <property type="entry name" value="Glyco_trans_4-like_N"/>
</dbReference>
<dbReference type="Pfam" id="PF13439">
    <property type="entry name" value="Glyco_transf_4"/>
    <property type="match status" value="1"/>
</dbReference>
<sequence length="384" mass="43737">MSKRIVFIITDYGSFNNFLGDVAVRLVRLGNKIDVISSASKVIDIEDKYDYNEAGIVFHPVNLPRGFNPFKHYSASKMIHKIVNQIQPNVVSIHFTTGAFTTTFTGRLNYHTSATFHGLGYPVITDRVKRFVYKFVEDRCFKRVDEVWVLNRFDLELLESRRLNVPVRQVPTKGLGCDLEKFDPNKFSLDFKSSLRGSLTIEPSDFVIGFTGRYVTFKGFDKVVRAFKMLCEERNISNIKLLLIGGRDDIHPSGLTDLEEQWLLHSKQVINIGFSSKVQDYLSITDLFVFPSEKEGMPVCIIEALAMNVPVITADARGCNDLIVDGKNGILLQLSTESEIADGVLKLKDDTVFYNSLKEEIKTQRANYDRTHFINQQVDFFESK</sequence>
<accession>A0ABW5NJR7</accession>
<dbReference type="PANTHER" id="PTHR12526:SF638">
    <property type="entry name" value="SPORE COAT PROTEIN SA"/>
    <property type="match status" value="1"/>
</dbReference>
<keyword evidence="3" id="KW-0328">Glycosyltransferase</keyword>
<organism evidence="3 4">
    <name type="scientific">Sphingobacterium corticis</name>
    <dbReference type="NCBI Taxonomy" id="1812823"/>
    <lineage>
        <taxon>Bacteria</taxon>
        <taxon>Pseudomonadati</taxon>
        <taxon>Bacteroidota</taxon>
        <taxon>Sphingobacteriia</taxon>
        <taxon>Sphingobacteriales</taxon>
        <taxon>Sphingobacteriaceae</taxon>
        <taxon>Sphingobacterium</taxon>
    </lineage>
</organism>
<dbReference type="GO" id="GO:0016757">
    <property type="term" value="F:glycosyltransferase activity"/>
    <property type="evidence" value="ECO:0007669"/>
    <property type="project" value="UniProtKB-KW"/>
</dbReference>
<dbReference type="EC" id="2.4.-.-" evidence="3"/>
<dbReference type="Pfam" id="PF00534">
    <property type="entry name" value="Glycos_transf_1"/>
    <property type="match status" value="1"/>
</dbReference>
<reference evidence="4" key="1">
    <citation type="journal article" date="2019" name="Int. J. Syst. Evol. Microbiol.">
        <title>The Global Catalogue of Microorganisms (GCM) 10K type strain sequencing project: providing services to taxonomists for standard genome sequencing and annotation.</title>
        <authorList>
            <consortium name="The Broad Institute Genomics Platform"/>
            <consortium name="The Broad Institute Genome Sequencing Center for Infectious Disease"/>
            <person name="Wu L."/>
            <person name="Ma J."/>
        </authorList>
    </citation>
    <scope>NUCLEOTIDE SEQUENCE [LARGE SCALE GENOMIC DNA]</scope>
    <source>
        <strain evidence="4">KCTC 42248</strain>
    </source>
</reference>
<dbReference type="RefSeq" id="WP_380867641.1">
    <property type="nucleotide sequence ID" value="NZ_JBHUMA010000004.1"/>
</dbReference>
<name>A0ABW5NJR7_9SPHI</name>
<evidence type="ECO:0000259" key="1">
    <source>
        <dbReference type="Pfam" id="PF00534"/>
    </source>
</evidence>
<feature type="domain" description="Glycosyl transferase family 1" evidence="1">
    <location>
        <begin position="195"/>
        <end position="362"/>
    </location>
</feature>
<dbReference type="Proteomes" id="UP001597393">
    <property type="component" value="Unassembled WGS sequence"/>
</dbReference>
<protein>
    <submittedName>
        <fullName evidence="3">Glycosyltransferase</fullName>
        <ecNumber evidence="3">2.4.-.-</ecNumber>
    </submittedName>
</protein>
<gene>
    <name evidence="3" type="ORF">ACFSQ3_03825</name>
</gene>
<evidence type="ECO:0000313" key="4">
    <source>
        <dbReference type="Proteomes" id="UP001597393"/>
    </source>
</evidence>
<evidence type="ECO:0000259" key="2">
    <source>
        <dbReference type="Pfam" id="PF13439"/>
    </source>
</evidence>
<feature type="domain" description="Glycosyltransferase subfamily 4-like N-terminal" evidence="2">
    <location>
        <begin position="19"/>
        <end position="163"/>
    </location>
</feature>
<keyword evidence="4" id="KW-1185">Reference proteome</keyword>
<comment type="caution">
    <text evidence="3">The sequence shown here is derived from an EMBL/GenBank/DDBJ whole genome shotgun (WGS) entry which is preliminary data.</text>
</comment>